<name>A0ACC3TIW5_9ASCO</name>
<proteinExistence type="predicted"/>
<evidence type="ECO:0000313" key="2">
    <source>
        <dbReference type="Proteomes" id="UP001489719"/>
    </source>
</evidence>
<comment type="caution">
    <text evidence="1">The sequence shown here is derived from an EMBL/GenBank/DDBJ whole genome shotgun (WGS) entry which is preliminary data.</text>
</comment>
<dbReference type="Proteomes" id="UP001489719">
    <property type="component" value="Unassembled WGS sequence"/>
</dbReference>
<sequence length="282" mass="31285">MVAVKIVELAGAGGASTERIESGLKREVDILKNLHHPCLIHLIAFKKEETRALIVLPYCAGGDLFDLATSPCRSELLQPGVVRRLFAELVSAVLYLHNNCIVHRDIKLENVLLNVEQKSLLSAVELNKAVTTLTDFGLSRRIDPENPLLTTRCGSEDYAPPELIMGQSYDGRQTDAWALGVLLYALMEGRFPFDLPPPLVAPDGGVAAGAGSRKSGGARSRVKHRIARVEWCWEYDDNLDGWKGARKVVEMCLRRKDSRWSVREIAESEFVKGALNFPLERP</sequence>
<gene>
    <name evidence="1" type="ORF">V1517DRAFT_263064</name>
</gene>
<keyword evidence="2" id="KW-1185">Reference proteome</keyword>
<reference evidence="2" key="1">
    <citation type="journal article" date="2024" name="Front. Bioeng. Biotechnol.">
        <title>Genome-scale model development and genomic sequencing of the oleaginous clade Lipomyces.</title>
        <authorList>
            <person name="Czajka J.J."/>
            <person name="Han Y."/>
            <person name="Kim J."/>
            <person name="Mondo S.J."/>
            <person name="Hofstad B.A."/>
            <person name="Robles A."/>
            <person name="Haridas S."/>
            <person name="Riley R."/>
            <person name="LaButti K."/>
            <person name="Pangilinan J."/>
            <person name="Andreopoulos W."/>
            <person name="Lipzen A."/>
            <person name="Yan J."/>
            <person name="Wang M."/>
            <person name="Ng V."/>
            <person name="Grigoriev I.V."/>
            <person name="Spatafora J.W."/>
            <person name="Magnuson J.K."/>
            <person name="Baker S.E."/>
            <person name="Pomraning K.R."/>
        </authorList>
    </citation>
    <scope>NUCLEOTIDE SEQUENCE [LARGE SCALE GENOMIC DNA]</scope>
    <source>
        <strain evidence="2">CBS 10300</strain>
    </source>
</reference>
<dbReference type="EMBL" id="MU970107">
    <property type="protein sequence ID" value="KAK9321107.1"/>
    <property type="molecule type" value="Genomic_DNA"/>
</dbReference>
<accession>A0ACC3TIW5</accession>
<evidence type="ECO:0000313" key="1">
    <source>
        <dbReference type="EMBL" id="KAK9321107.1"/>
    </source>
</evidence>
<protein>
    <submittedName>
        <fullName evidence="1">Kinase-like domain-containing protein</fullName>
    </submittedName>
</protein>
<organism evidence="1 2">
    <name type="scientific">Lipomyces orientalis</name>
    <dbReference type="NCBI Taxonomy" id="1233043"/>
    <lineage>
        <taxon>Eukaryota</taxon>
        <taxon>Fungi</taxon>
        <taxon>Dikarya</taxon>
        <taxon>Ascomycota</taxon>
        <taxon>Saccharomycotina</taxon>
        <taxon>Lipomycetes</taxon>
        <taxon>Lipomycetales</taxon>
        <taxon>Lipomycetaceae</taxon>
        <taxon>Lipomyces</taxon>
    </lineage>
</organism>